<gene>
    <name evidence="1" type="ORF">PACLA_8A074490</name>
</gene>
<dbReference type="AlphaFoldDB" id="A0A6S7H5J4"/>
<name>A0A6S7H5J4_PARCT</name>
<evidence type="ECO:0000313" key="1">
    <source>
        <dbReference type="EMBL" id="CAB3998026.1"/>
    </source>
</evidence>
<proteinExistence type="predicted"/>
<keyword evidence="2" id="KW-1185">Reference proteome</keyword>
<sequence length="185" mass="21547">MGYNDSDLLFWKKIQNKVLFGCNLLRMTAGWGILHHIAGEHKWVDSECDHGPLVDTEVGKMYLNKNCKACDAVRKVVLDERYDALAAIDHNAHVFRKAAITASGKPKHNKVYSKRSNWRIEVVKEPKTYDFWPTIACRIVRRELMMRKVYFEKLKSLKSTRRILPNQLHSNPYPRQVILLTVIVK</sequence>
<comment type="caution">
    <text evidence="1">The sequence shown here is derived from an EMBL/GenBank/DDBJ whole genome shotgun (WGS) entry which is preliminary data.</text>
</comment>
<feature type="non-terminal residue" evidence="1">
    <location>
        <position position="1"/>
    </location>
</feature>
<reference evidence="1" key="1">
    <citation type="submission" date="2020-04" db="EMBL/GenBank/DDBJ databases">
        <authorList>
            <person name="Alioto T."/>
            <person name="Alioto T."/>
            <person name="Gomez Garrido J."/>
        </authorList>
    </citation>
    <scope>NUCLEOTIDE SEQUENCE</scope>
    <source>
        <strain evidence="1">A484AB</strain>
    </source>
</reference>
<accession>A0A6S7H5J4</accession>
<organism evidence="1 2">
    <name type="scientific">Paramuricea clavata</name>
    <name type="common">Red gorgonian</name>
    <name type="synonym">Violescent sea-whip</name>
    <dbReference type="NCBI Taxonomy" id="317549"/>
    <lineage>
        <taxon>Eukaryota</taxon>
        <taxon>Metazoa</taxon>
        <taxon>Cnidaria</taxon>
        <taxon>Anthozoa</taxon>
        <taxon>Octocorallia</taxon>
        <taxon>Malacalcyonacea</taxon>
        <taxon>Plexauridae</taxon>
        <taxon>Paramuricea</taxon>
    </lineage>
</organism>
<dbReference type="Proteomes" id="UP001152795">
    <property type="component" value="Unassembled WGS sequence"/>
</dbReference>
<protein>
    <submittedName>
        <fullName evidence="1">Uncharacterized protein</fullName>
    </submittedName>
</protein>
<dbReference type="EMBL" id="CACRXK020003252">
    <property type="protein sequence ID" value="CAB3998026.1"/>
    <property type="molecule type" value="Genomic_DNA"/>
</dbReference>
<evidence type="ECO:0000313" key="2">
    <source>
        <dbReference type="Proteomes" id="UP001152795"/>
    </source>
</evidence>